<dbReference type="AlphaFoldDB" id="A0A6A3H9X3"/>
<evidence type="ECO:0000256" key="1">
    <source>
        <dbReference type="PROSITE-ProRule" id="PRU00023"/>
    </source>
</evidence>
<gene>
    <name evidence="3" type="ORF">PF011_g28106</name>
</gene>
<evidence type="ECO:0000256" key="2">
    <source>
        <dbReference type="SAM" id="MobiDB-lite"/>
    </source>
</evidence>
<dbReference type="Gene3D" id="1.25.40.20">
    <property type="entry name" value="Ankyrin repeat-containing domain"/>
    <property type="match status" value="1"/>
</dbReference>
<keyword evidence="1" id="KW-0040">ANK repeat</keyword>
<feature type="region of interest" description="Disordered" evidence="2">
    <location>
        <begin position="463"/>
        <end position="499"/>
    </location>
</feature>
<accession>A0A6A3H9X3</accession>
<dbReference type="PROSITE" id="PS50088">
    <property type="entry name" value="ANK_REPEAT"/>
    <property type="match status" value="1"/>
</dbReference>
<dbReference type="InterPro" id="IPR036770">
    <property type="entry name" value="Ankyrin_rpt-contain_sf"/>
</dbReference>
<protein>
    <submittedName>
        <fullName evidence="3">Uncharacterized protein</fullName>
    </submittedName>
</protein>
<feature type="compositionally biased region" description="Low complexity" evidence="2">
    <location>
        <begin position="463"/>
        <end position="479"/>
    </location>
</feature>
<name>A0A6A3H9X3_9STRA</name>
<evidence type="ECO:0000313" key="3">
    <source>
        <dbReference type="EMBL" id="KAE8965957.1"/>
    </source>
</evidence>
<evidence type="ECO:0000313" key="4">
    <source>
        <dbReference type="Proteomes" id="UP000460718"/>
    </source>
</evidence>
<dbReference type="InterPro" id="IPR002110">
    <property type="entry name" value="Ankyrin_rpt"/>
</dbReference>
<organism evidence="3 4">
    <name type="scientific">Phytophthora fragariae</name>
    <dbReference type="NCBI Taxonomy" id="53985"/>
    <lineage>
        <taxon>Eukaryota</taxon>
        <taxon>Sar</taxon>
        <taxon>Stramenopiles</taxon>
        <taxon>Oomycota</taxon>
        <taxon>Peronosporomycetes</taxon>
        <taxon>Peronosporales</taxon>
        <taxon>Peronosporaceae</taxon>
        <taxon>Phytophthora</taxon>
    </lineage>
</organism>
<comment type="caution">
    <text evidence="3">The sequence shown here is derived from an EMBL/GenBank/DDBJ whole genome shotgun (WGS) entry which is preliminary data.</text>
</comment>
<proteinExistence type="predicted"/>
<dbReference type="SUPFAM" id="SSF48403">
    <property type="entry name" value="Ankyrin repeat"/>
    <property type="match status" value="1"/>
</dbReference>
<dbReference type="EMBL" id="QXFW01004378">
    <property type="protein sequence ID" value="KAE8965957.1"/>
    <property type="molecule type" value="Genomic_DNA"/>
</dbReference>
<sequence length="806" mass="89653">MDTVSSLTAQLQLKYPALKTAEDVIMLLRCQIPAKFMERIRRDVGIARQKVEDGKTYTSVPGMLLVEFSRVVGTLKLFAIGIEKSFGCEAVFVGKMVELYGEERTPDKRIITGSGYGGTSGLADAFMASMEKFFETHTMTVSLVFACICWIRAVAALQGDLGLGRNVSLTYSHLADLMRILEANVENNTWLTEDVGAREHVRRFVDRLKKRNHGYCISRRNPLLAGFVLLDNDLEFLKISHQVGRVSWILRAFGHLYNALVNEGFLENIPFFDEVLAVYEQVIFVPSQAAATRGSYNRTYLLSCDWTPAAIRANATIAGLEDIVRIILEADNMKDLNTPTLHTTETLAHLAAKHGHQSLYDLLDRFGADLSVRNSNGELVYDVTTDQEWRREIVANIVKKKKKLAFGEESHRNSMLQYKGHLPVEVEQLRKSVLAQQDEECRSALAKAETKTKLLKKAISASTAPPLSSTSDAASSKLSGQMKQVLLSPTPETEKPTENLSKRISDLHRWFDTATTFIARQSSEDTVTGFNADDVESARAMIIELESIVRFLSHPTRLNSTYPWARVFVATNAFKIIHMMQKLHRVTQPSITVPLLGTVKELCDTTLDFTEFIVGTAQLLASFSRNSQAREILDVLEKRLLKTPFEKRKPSEFRALVQKYSSARDTMGMGSTSSPKTSRALEWYLTNTVGNAQLQEKLDGMIGHPVYFDLTPTAETTTQQFDEFKSALVSIPELSRVVCLTREGKRVMYGGSNKMDVKRVRGSVMATAEGVGVRFDGEGSQDFTSAVSVGEFVISVGGASRNAVAA</sequence>
<reference evidence="3 4" key="1">
    <citation type="submission" date="2018-09" db="EMBL/GenBank/DDBJ databases">
        <title>Genomic investigation of the strawberry pathogen Phytophthora fragariae indicates pathogenicity is determined by transcriptional variation in three key races.</title>
        <authorList>
            <person name="Adams T.M."/>
            <person name="Armitage A.D."/>
            <person name="Sobczyk M.K."/>
            <person name="Bates H.J."/>
            <person name="Dunwell J.M."/>
            <person name="Nellist C.F."/>
            <person name="Harrison R.J."/>
        </authorList>
    </citation>
    <scope>NUCLEOTIDE SEQUENCE [LARGE SCALE GENOMIC DNA]</scope>
    <source>
        <strain evidence="3 4">SCRP245</strain>
    </source>
</reference>
<dbReference type="Proteomes" id="UP000460718">
    <property type="component" value="Unassembled WGS sequence"/>
</dbReference>
<feature type="repeat" description="ANK" evidence="1">
    <location>
        <begin position="343"/>
        <end position="375"/>
    </location>
</feature>